<accession>A0A147BAM2</accession>
<evidence type="ECO:0000256" key="5">
    <source>
        <dbReference type="ARBA" id="ARBA00022900"/>
    </source>
</evidence>
<keyword evidence="6" id="KW-1015">Disulfide bond</keyword>
<proteinExistence type="predicted"/>
<dbReference type="GO" id="GO:0004867">
    <property type="term" value="F:serine-type endopeptidase inhibitor activity"/>
    <property type="evidence" value="ECO:0007669"/>
    <property type="project" value="UniProtKB-KW"/>
</dbReference>
<dbReference type="PROSITE" id="PS50279">
    <property type="entry name" value="BPTI_KUNITZ_2"/>
    <property type="match status" value="2"/>
</dbReference>
<feature type="domain" description="BPTI/Kunitz inhibitor" evidence="7">
    <location>
        <begin position="18"/>
        <end position="68"/>
    </location>
</feature>
<dbReference type="SUPFAM" id="SSF57362">
    <property type="entry name" value="BPTI-like"/>
    <property type="match status" value="2"/>
</dbReference>
<dbReference type="PANTHER" id="PTHR10083:SF328">
    <property type="entry name" value="TISSUE FACTOR PATHWAY INHIBITOR"/>
    <property type="match status" value="1"/>
</dbReference>
<evidence type="ECO:0000256" key="3">
    <source>
        <dbReference type="ARBA" id="ARBA00022690"/>
    </source>
</evidence>
<dbReference type="Gene3D" id="4.10.410.10">
    <property type="entry name" value="Pancreatic trypsin inhibitor Kunitz domain"/>
    <property type="match status" value="2"/>
</dbReference>
<dbReference type="InterPro" id="IPR002223">
    <property type="entry name" value="Kunitz_BPTI"/>
</dbReference>
<name>A0A147BAM2_9ACAR</name>
<organism evidence="8">
    <name type="scientific">Alectorobius mimon</name>
    <dbReference type="NCBI Taxonomy" id="360319"/>
    <lineage>
        <taxon>Eukaryota</taxon>
        <taxon>Metazoa</taxon>
        <taxon>Ecdysozoa</taxon>
        <taxon>Arthropoda</taxon>
        <taxon>Chelicerata</taxon>
        <taxon>Arachnida</taxon>
        <taxon>Acari</taxon>
        <taxon>Parasitiformes</taxon>
        <taxon>Ixodida</taxon>
        <taxon>Ixodoidea</taxon>
        <taxon>Argasidae</taxon>
        <taxon>Ornithodorinae</taxon>
        <taxon>Alectorobius</taxon>
    </lineage>
</organism>
<dbReference type="PRINTS" id="PR00759">
    <property type="entry name" value="BASICPTASE"/>
</dbReference>
<dbReference type="FunFam" id="4.10.410.10:FF:000020">
    <property type="entry name" value="Collagen, type VI, alpha 3"/>
    <property type="match status" value="1"/>
</dbReference>
<sequence>IVSIVCVSVAFARNVDVCQLPASTGLCYAAFQMFFYNGESGDCESFTYGGCGGNNNRFQTYEDCAAKCAEDAPIRRDLDVIDYDLESTLYTLRNPYKGVDFEVGCRPAPDAGPCKARLERWFFNVKTGTCETFFYGGCEGNENKYRTLADCEVACLRF</sequence>
<dbReference type="Pfam" id="PF00014">
    <property type="entry name" value="Kunitz_BPTI"/>
    <property type="match status" value="2"/>
</dbReference>
<feature type="domain" description="BPTI/Kunitz inhibitor" evidence="7">
    <location>
        <begin position="105"/>
        <end position="155"/>
    </location>
</feature>
<dbReference type="FunFam" id="4.10.410.10:FF:000004">
    <property type="entry name" value="Tissue factor pathway inhibitor"/>
    <property type="match status" value="1"/>
</dbReference>
<protein>
    <submittedName>
        <fullName evidence="8">Kunitz type protease inhibitor 2</fullName>
    </submittedName>
</protein>
<evidence type="ECO:0000256" key="1">
    <source>
        <dbReference type="ARBA" id="ARBA00004613"/>
    </source>
</evidence>
<evidence type="ECO:0000256" key="6">
    <source>
        <dbReference type="ARBA" id="ARBA00023157"/>
    </source>
</evidence>
<dbReference type="GO" id="GO:0005615">
    <property type="term" value="C:extracellular space"/>
    <property type="evidence" value="ECO:0007669"/>
    <property type="project" value="TreeGrafter"/>
</dbReference>
<dbReference type="PROSITE" id="PS00280">
    <property type="entry name" value="BPTI_KUNITZ_1"/>
    <property type="match status" value="2"/>
</dbReference>
<dbReference type="AlphaFoldDB" id="A0A147BAM2"/>
<keyword evidence="2" id="KW-0964">Secreted</keyword>
<dbReference type="EMBL" id="GEIB01000363">
    <property type="protein sequence ID" value="JAR87492.1"/>
    <property type="molecule type" value="Transcribed_RNA"/>
</dbReference>
<dbReference type="InterPro" id="IPR050098">
    <property type="entry name" value="TFPI/VKTCI-like"/>
</dbReference>
<dbReference type="InterPro" id="IPR020901">
    <property type="entry name" value="Prtase_inh_Kunz-CS"/>
</dbReference>
<feature type="non-terminal residue" evidence="8">
    <location>
        <position position="1"/>
    </location>
</feature>
<reference evidence="8" key="1">
    <citation type="submission" date="2016-03" db="EMBL/GenBank/DDBJ databases">
        <title>Gut transcriptome analysis on engorged females of Ornithodoros mimon (Acari: Argasidae) and phylogenetic inferences of soft ticks.</title>
        <authorList>
            <person name="Landulfo G.A."/>
            <person name="Giovanni D."/>
            <person name="Carvalho E."/>
            <person name="Junqueira-de-Azevedo I."/>
            <person name="Patane J."/>
            <person name="Mendoca R."/>
            <person name="Barros-Battesti D."/>
        </authorList>
    </citation>
    <scope>NUCLEOTIDE SEQUENCE</scope>
    <source>
        <strain evidence="8">Females</strain>
        <tissue evidence="8">Gut</tissue>
    </source>
</reference>
<comment type="subcellular location">
    <subcellularLocation>
        <location evidence="1">Secreted</location>
    </subcellularLocation>
</comment>
<keyword evidence="4" id="KW-0677">Repeat</keyword>
<evidence type="ECO:0000256" key="2">
    <source>
        <dbReference type="ARBA" id="ARBA00022525"/>
    </source>
</evidence>
<keyword evidence="3" id="KW-0646">Protease inhibitor</keyword>
<evidence type="ECO:0000259" key="7">
    <source>
        <dbReference type="PROSITE" id="PS50279"/>
    </source>
</evidence>
<dbReference type="InterPro" id="IPR036880">
    <property type="entry name" value="Kunitz_BPTI_sf"/>
</dbReference>
<dbReference type="CDD" id="cd00109">
    <property type="entry name" value="Kunitz-type"/>
    <property type="match status" value="1"/>
</dbReference>
<dbReference type="PANTHER" id="PTHR10083">
    <property type="entry name" value="KUNITZ-TYPE PROTEASE INHIBITOR-RELATED"/>
    <property type="match status" value="1"/>
</dbReference>
<keyword evidence="5" id="KW-0722">Serine protease inhibitor</keyword>
<evidence type="ECO:0000313" key="8">
    <source>
        <dbReference type="EMBL" id="JAR87492.1"/>
    </source>
</evidence>
<evidence type="ECO:0000256" key="4">
    <source>
        <dbReference type="ARBA" id="ARBA00022737"/>
    </source>
</evidence>
<dbReference type="SMART" id="SM00131">
    <property type="entry name" value="KU"/>
    <property type="match status" value="2"/>
</dbReference>